<evidence type="ECO:0000256" key="7">
    <source>
        <dbReference type="ARBA" id="ARBA00023136"/>
    </source>
</evidence>
<dbReference type="EMBL" id="CAJNOK010020070">
    <property type="protein sequence ID" value="CAF1310446.1"/>
    <property type="molecule type" value="Genomic_DNA"/>
</dbReference>
<evidence type="ECO:0000256" key="6">
    <source>
        <dbReference type="ARBA" id="ARBA00022989"/>
    </source>
</evidence>
<dbReference type="Proteomes" id="UP000682733">
    <property type="component" value="Unassembled WGS sequence"/>
</dbReference>
<keyword evidence="4" id="KW-0571">Peptide transport</keyword>
<keyword evidence="5" id="KW-0653">Protein transport</keyword>
<keyword evidence="3 8" id="KW-0812">Transmembrane</keyword>
<protein>
    <recommendedName>
        <fullName evidence="12">Oligopeptide transporter</fullName>
    </recommendedName>
</protein>
<dbReference type="GO" id="GO:0016020">
    <property type="term" value="C:membrane"/>
    <property type="evidence" value="ECO:0007669"/>
    <property type="project" value="UniProtKB-SubCell"/>
</dbReference>
<dbReference type="AlphaFoldDB" id="A0A8S2EV59"/>
<accession>A0A8S2EV59</accession>
<evidence type="ECO:0000313" key="9">
    <source>
        <dbReference type="EMBL" id="CAF1310446.1"/>
    </source>
</evidence>
<evidence type="ECO:0008006" key="12">
    <source>
        <dbReference type="Google" id="ProtNLM"/>
    </source>
</evidence>
<dbReference type="GO" id="GO:0015031">
    <property type="term" value="P:protein transport"/>
    <property type="evidence" value="ECO:0007669"/>
    <property type="project" value="UniProtKB-KW"/>
</dbReference>
<sequence length="193" mass="21683">MHSNNESYSLALKKSDSVSAFRDTESAFLYDNDLLTDVQMKFSAVEQSPHEEVAASVPNTDDITIVNNSFRMWFLGVIFAAGLAVINQFFDFRTNPVVITTLITQVLAMPAGKFLEYILPKRIWRIGKWHFSLNPGPFSIKEHTVITIMSNTTTFSFGMELIAAIHMHFNRTLNHGVALFLILTAQIMGFGMA</sequence>
<gene>
    <name evidence="9" type="ORF">OVA965_LOCUS28955</name>
    <name evidence="10" type="ORF">TMI583_LOCUS29719</name>
</gene>
<evidence type="ECO:0000256" key="1">
    <source>
        <dbReference type="ARBA" id="ARBA00004141"/>
    </source>
</evidence>
<evidence type="ECO:0000256" key="5">
    <source>
        <dbReference type="ARBA" id="ARBA00022927"/>
    </source>
</evidence>
<feature type="transmembrane region" description="Helical" evidence="8">
    <location>
        <begin position="96"/>
        <end position="115"/>
    </location>
</feature>
<keyword evidence="7 8" id="KW-0472">Membrane</keyword>
<evidence type="ECO:0000313" key="11">
    <source>
        <dbReference type="Proteomes" id="UP000677228"/>
    </source>
</evidence>
<dbReference type="Proteomes" id="UP000677228">
    <property type="component" value="Unassembled WGS sequence"/>
</dbReference>
<evidence type="ECO:0000256" key="2">
    <source>
        <dbReference type="ARBA" id="ARBA00022448"/>
    </source>
</evidence>
<feature type="non-terminal residue" evidence="9">
    <location>
        <position position="193"/>
    </location>
</feature>
<dbReference type="Pfam" id="PF03169">
    <property type="entry name" value="OPT"/>
    <property type="match status" value="1"/>
</dbReference>
<keyword evidence="2" id="KW-0813">Transport</keyword>
<dbReference type="PANTHER" id="PTHR22601">
    <property type="entry name" value="ISP4 LIKE PROTEIN"/>
    <property type="match status" value="1"/>
</dbReference>
<proteinExistence type="predicted"/>
<evidence type="ECO:0000256" key="3">
    <source>
        <dbReference type="ARBA" id="ARBA00022692"/>
    </source>
</evidence>
<evidence type="ECO:0000313" key="10">
    <source>
        <dbReference type="EMBL" id="CAF4118266.1"/>
    </source>
</evidence>
<comment type="subcellular location">
    <subcellularLocation>
        <location evidence="1">Membrane</location>
        <topology evidence="1">Multi-pass membrane protein</topology>
    </subcellularLocation>
</comment>
<evidence type="ECO:0000256" key="8">
    <source>
        <dbReference type="SAM" id="Phobius"/>
    </source>
</evidence>
<reference evidence="9" key="1">
    <citation type="submission" date="2021-02" db="EMBL/GenBank/DDBJ databases">
        <authorList>
            <person name="Nowell W R."/>
        </authorList>
    </citation>
    <scope>NUCLEOTIDE SEQUENCE</scope>
</reference>
<dbReference type="GO" id="GO:0035673">
    <property type="term" value="F:oligopeptide transmembrane transporter activity"/>
    <property type="evidence" value="ECO:0007669"/>
    <property type="project" value="InterPro"/>
</dbReference>
<dbReference type="InterPro" id="IPR004813">
    <property type="entry name" value="OPT"/>
</dbReference>
<evidence type="ECO:0000256" key="4">
    <source>
        <dbReference type="ARBA" id="ARBA00022856"/>
    </source>
</evidence>
<dbReference type="EMBL" id="CAJOBA010041657">
    <property type="protein sequence ID" value="CAF4118266.1"/>
    <property type="molecule type" value="Genomic_DNA"/>
</dbReference>
<keyword evidence="6 8" id="KW-1133">Transmembrane helix</keyword>
<feature type="transmembrane region" description="Helical" evidence="8">
    <location>
        <begin position="173"/>
        <end position="192"/>
    </location>
</feature>
<comment type="caution">
    <text evidence="9">The sequence shown here is derived from an EMBL/GenBank/DDBJ whole genome shotgun (WGS) entry which is preliminary data.</text>
</comment>
<dbReference type="InterPro" id="IPR004648">
    <property type="entry name" value="Oligpept_transpt"/>
</dbReference>
<name>A0A8S2EV59_9BILA</name>
<feature type="transmembrane region" description="Helical" evidence="8">
    <location>
        <begin position="72"/>
        <end position="90"/>
    </location>
</feature>
<organism evidence="9 11">
    <name type="scientific">Didymodactylos carnosus</name>
    <dbReference type="NCBI Taxonomy" id="1234261"/>
    <lineage>
        <taxon>Eukaryota</taxon>
        <taxon>Metazoa</taxon>
        <taxon>Spiralia</taxon>
        <taxon>Gnathifera</taxon>
        <taxon>Rotifera</taxon>
        <taxon>Eurotatoria</taxon>
        <taxon>Bdelloidea</taxon>
        <taxon>Philodinida</taxon>
        <taxon>Philodinidae</taxon>
        <taxon>Didymodactylos</taxon>
    </lineage>
</organism>